<reference evidence="4 5" key="1">
    <citation type="submission" date="2018-09" db="EMBL/GenBank/DDBJ databases">
        <title>Genomic Encyclopedia of Type Strains, Phase III (KMG-III): the genomes of soil and plant-associated and newly described type strains.</title>
        <authorList>
            <person name="Whitman W."/>
        </authorList>
    </citation>
    <scope>NUCLEOTIDE SEQUENCE [LARGE SCALE GENOMIC DNA]</scope>
    <source>
        <strain evidence="4 5">CECT 7938</strain>
    </source>
</reference>
<dbReference type="Pfam" id="PF04397">
    <property type="entry name" value="LytTR"/>
    <property type="match status" value="1"/>
</dbReference>
<keyword evidence="5" id="KW-1185">Reference proteome</keyword>
<dbReference type="Gene3D" id="2.40.50.1020">
    <property type="entry name" value="LytTr DNA-binding domain"/>
    <property type="match status" value="1"/>
</dbReference>
<dbReference type="GO" id="GO:0003677">
    <property type="term" value="F:DNA binding"/>
    <property type="evidence" value="ECO:0007669"/>
    <property type="project" value="InterPro"/>
</dbReference>
<evidence type="ECO:0000259" key="3">
    <source>
        <dbReference type="PROSITE" id="PS50930"/>
    </source>
</evidence>
<dbReference type="PANTHER" id="PTHR37299">
    <property type="entry name" value="TRANSCRIPTIONAL REGULATOR-RELATED"/>
    <property type="match status" value="1"/>
</dbReference>
<evidence type="ECO:0000313" key="4">
    <source>
        <dbReference type="EMBL" id="RKE56619.1"/>
    </source>
</evidence>
<dbReference type="InterPro" id="IPR001789">
    <property type="entry name" value="Sig_transdc_resp-reg_receiver"/>
</dbReference>
<comment type="caution">
    <text evidence="4">The sequence shown here is derived from an EMBL/GenBank/DDBJ whole genome shotgun (WGS) entry which is preliminary data.</text>
</comment>
<gene>
    <name evidence="4" type="ORF">DFQ12_1485</name>
</gene>
<dbReference type="Gene3D" id="3.40.50.2300">
    <property type="match status" value="1"/>
</dbReference>
<name>A0A420BIU2_SPHD1</name>
<dbReference type="SMART" id="SM00850">
    <property type="entry name" value="LytTR"/>
    <property type="match status" value="1"/>
</dbReference>
<protein>
    <submittedName>
        <fullName evidence="4">LytTR family two component transcriptional regulator</fullName>
    </submittedName>
</protein>
<proteinExistence type="predicted"/>
<dbReference type="PANTHER" id="PTHR37299:SF1">
    <property type="entry name" value="STAGE 0 SPORULATION PROTEIN A HOMOLOG"/>
    <property type="match status" value="1"/>
</dbReference>
<evidence type="ECO:0000256" key="1">
    <source>
        <dbReference type="PROSITE-ProRule" id="PRU00169"/>
    </source>
</evidence>
<dbReference type="EMBL" id="RAPY01000001">
    <property type="protein sequence ID" value="RKE56619.1"/>
    <property type="molecule type" value="Genomic_DNA"/>
</dbReference>
<dbReference type="InterPro" id="IPR007492">
    <property type="entry name" value="LytTR_DNA-bd_dom"/>
</dbReference>
<feature type="domain" description="Response regulatory" evidence="2">
    <location>
        <begin position="5"/>
        <end position="118"/>
    </location>
</feature>
<feature type="modified residue" description="4-aspartylphosphate" evidence="1">
    <location>
        <position position="58"/>
    </location>
</feature>
<evidence type="ECO:0000313" key="5">
    <source>
        <dbReference type="Proteomes" id="UP000286246"/>
    </source>
</evidence>
<dbReference type="GO" id="GO:0000156">
    <property type="term" value="F:phosphorelay response regulator activity"/>
    <property type="evidence" value="ECO:0007669"/>
    <property type="project" value="InterPro"/>
</dbReference>
<dbReference type="PROSITE" id="PS50110">
    <property type="entry name" value="RESPONSE_REGULATORY"/>
    <property type="match status" value="1"/>
</dbReference>
<dbReference type="FunFam" id="3.40.50.2300:FF:000361">
    <property type="entry name" value="Two-component system response regulator"/>
    <property type="match status" value="1"/>
</dbReference>
<dbReference type="Proteomes" id="UP000286246">
    <property type="component" value="Unassembled WGS sequence"/>
</dbReference>
<evidence type="ECO:0000259" key="2">
    <source>
        <dbReference type="PROSITE" id="PS50110"/>
    </source>
</evidence>
<accession>A0A420BIU2</accession>
<dbReference type="Pfam" id="PF00072">
    <property type="entry name" value="Response_reg"/>
    <property type="match status" value="1"/>
</dbReference>
<dbReference type="InterPro" id="IPR011006">
    <property type="entry name" value="CheY-like_superfamily"/>
</dbReference>
<dbReference type="OrthoDB" id="9787344at2"/>
<organism evidence="4 5">
    <name type="scientific">Sphingobacterium detergens</name>
    <dbReference type="NCBI Taxonomy" id="1145106"/>
    <lineage>
        <taxon>Bacteria</taxon>
        <taxon>Pseudomonadati</taxon>
        <taxon>Bacteroidota</taxon>
        <taxon>Sphingobacteriia</taxon>
        <taxon>Sphingobacteriales</taxon>
        <taxon>Sphingobacteriaceae</taxon>
        <taxon>Sphingobacterium</taxon>
    </lineage>
</organism>
<sequence>MSITNVLIIEDEKLNADRLKRLLKEIKPSIQILDVLDNIADSITWFQSNESPDLVMMDIRLSDGLSFEILESIKIDCPIIFTTAFDEYAVRAFKFNSIDYLLKPVEKKELENALVKLDGLQLQQMSQAPIQGLLDFIYPKDFRTRFLLPYKDGYKTILVEDIQYFYSEFKLTHAKLKCGTVEIVPQTLEELEQQLNPKVFFRANRQFIVHIDAIKRLHNHFNGKLKIEIKHSEDVEILVSREKAQLLKNWLDY</sequence>
<dbReference type="AlphaFoldDB" id="A0A420BIU2"/>
<dbReference type="SMART" id="SM00448">
    <property type="entry name" value="REC"/>
    <property type="match status" value="1"/>
</dbReference>
<dbReference type="InterPro" id="IPR046947">
    <property type="entry name" value="LytR-like"/>
</dbReference>
<dbReference type="SUPFAM" id="SSF52172">
    <property type="entry name" value="CheY-like"/>
    <property type="match status" value="1"/>
</dbReference>
<dbReference type="PROSITE" id="PS50930">
    <property type="entry name" value="HTH_LYTTR"/>
    <property type="match status" value="1"/>
</dbReference>
<keyword evidence="1" id="KW-0597">Phosphoprotein</keyword>
<feature type="domain" description="HTH LytTR-type" evidence="3">
    <location>
        <begin position="146"/>
        <end position="253"/>
    </location>
</feature>
<dbReference type="RefSeq" id="WP_120258271.1">
    <property type="nucleotide sequence ID" value="NZ_RAPY01000001.1"/>
</dbReference>